<evidence type="ECO:0000313" key="2">
    <source>
        <dbReference type="Proteomes" id="UP000242951"/>
    </source>
</evidence>
<sequence>MLGTQSIEDAYKNDASKAAYNNADWKLILRQDKQKLDNLIREGLASFTPAVEKMIRSLQKEDGQFSEMIIDSPDGQMRVRHIPDPFALLVATSTGEEYVEERNHLIAQGYSHFQALELMLERRRRGLRHDDRIEFWPDGAHVAARSLRARGRGGAHRSFRCDAPGTPELDERLDGGLAEILRASSRLVTGDARRDQPLLYTVISHRVPPVATVDLQKLVESAQARQLAVFRSTHSAQAAPSASDAQAAVNETGRFARDLSVAVDSLGQSCHCVLINKAAILNTESIIDYTDVLRARLKLDPPAGVRK</sequence>
<organism evidence="1 2">
    <name type="scientific">Candidatus Burkholderia pumila</name>
    <dbReference type="NCBI Taxonomy" id="1090375"/>
    <lineage>
        <taxon>Bacteria</taxon>
        <taxon>Pseudomonadati</taxon>
        <taxon>Pseudomonadota</taxon>
        <taxon>Betaproteobacteria</taxon>
        <taxon>Burkholderiales</taxon>
        <taxon>Burkholderiaceae</taxon>
        <taxon>Burkholderia</taxon>
    </lineage>
</organism>
<comment type="caution">
    <text evidence="1">The sequence shown here is derived from an EMBL/GenBank/DDBJ whole genome shotgun (WGS) entry which is preliminary data.</text>
</comment>
<dbReference type="Proteomes" id="UP000242951">
    <property type="component" value="Unassembled WGS sequence"/>
</dbReference>
<protein>
    <submittedName>
        <fullName evidence="1">IncF plasmid conjugative transfer pilus assembly protein TraC</fullName>
    </submittedName>
</protein>
<keyword evidence="2" id="KW-1185">Reference proteome</keyword>
<reference evidence="1 2" key="1">
    <citation type="submission" date="2015-06" db="EMBL/GenBank/DDBJ databases">
        <title>Comparative genomics of Burkholderia leaf nodule symbionts.</title>
        <authorList>
            <person name="Carlier A."/>
            <person name="Eberl L."/>
            <person name="Pinto-Carbo M."/>
        </authorList>
    </citation>
    <scope>NUCLEOTIDE SEQUENCE [LARGE SCALE GENOMIC DNA]</scope>
    <source>
        <strain evidence="1 2">UZHbot3</strain>
    </source>
</reference>
<name>A0ABR5HPJ6_9BURK</name>
<dbReference type="EMBL" id="LELG01000001">
    <property type="protein sequence ID" value="KMQ81312.1"/>
    <property type="molecule type" value="Genomic_DNA"/>
</dbReference>
<proteinExistence type="predicted"/>
<accession>A0ABR5HPJ6</accession>
<gene>
    <name evidence="1" type="ORF">BPMI_01939c</name>
</gene>
<evidence type="ECO:0000313" key="1">
    <source>
        <dbReference type="EMBL" id="KMQ81312.1"/>
    </source>
</evidence>